<protein>
    <recommendedName>
        <fullName evidence="3">SnoaL-like domain-containing protein</fullName>
    </recommendedName>
</protein>
<evidence type="ECO:0008006" key="3">
    <source>
        <dbReference type="Google" id="ProtNLM"/>
    </source>
</evidence>
<dbReference type="Gene3D" id="3.10.450.50">
    <property type="match status" value="1"/>
</dbReference>
<organism evidence="1 2">
    <name type="scientific">Companilactobacillus tucceti DSM 20183</name>
    <dbReference type="NCBI Taxonomy" id="1423811"/>
    <lineage>
        <taxon>Bacteria</taxon>
        <taxon>Bacillati</taxon>
        <taxon>Bacillota</taxon>
        <taxon>Bacilli</taxon>
        <taxon>Lactobacillales</taxon>
        <taxon>Lactobacillaceae</taxon>
        <taxon>Companilactobacillus</taxon>
    </lineage>
</organism>
<dbReference type="RefSeq" id="WP_057764886.1">
    <property type="nucleotide sequence ID" value="NZ_AZDG01000005.1"/>
</dbReference>
<sequence length="110" mass="12438">MSQTNLPKAINNFIKYTNEGDSDQFVAQFSKDSTLNDWGNIYNTPKEIAVWNKTDNIGKQSHFELVDAKETNTNKWIVNLKVSGNGFNGTSPFEIIIEDDLIKSLQILPD</sequence>
<dbReference type="InterPro" id="IPR032710">
    <property type="entry name" value="NTF2-like_dom_sf"/>
</dbReference>
<evidence type="ECO:0000313" key="1">
    <source>
        <dbReference type="EMBL" id="KRK65096.1"/>
    </source>
</evidence>
<dbReference type="OrthoDB" id="8080938at2"/>
<dbReference type="SUPFAM" id="SSF54427">
    <property type="entry name" value="NTF2-like"/>
    <property type="match status" value="1"/>
</dbReference>
<dbReference type="AlphaFoldDB" id="A0A0R1J1H3"/>
<dbReference type="EMBL" id="AZDG01000005">
    <property type="protein sequence ID" value="KRK65096.1"/>
    <property type="molecule type" value="Genomic_DNA"/>
</dbReference>
<proteinExistence type="predicted"/>
<keyword evidence="2" id="KW-1185">Reference proteome</keyword>
<dbReference type="STRING" id="1423811.FC72_GL001723"/>
<gene>
    <name evidence="1" type="ORF">FC72_GL001723</name>
</gene>
<evidence type="ECO:0000313" key="2">
    <source>
        <dbReference type="Proteomes" id="UP000050929"/>
    </source>
</evidence>
<accession>A0A0R1J1H3</accession>
<dbReference type="PATRIC" id="fig|1423811.3.peg.1759"/>
<reference evidence="1 2" key="1">
    <citation type="journal article" date="2015" name="Genome Announc.">
        <title>Expanding the biotechnology potential of lactobacilli through comparative genomics of 213 strains and associated genera.</title>
        <authorList>
            <person name="Sun Z."/>
            <person name="Harris H.M."/>
            <person name="McCann A."/>
            <person name="Guo C."/>
            <person name="Argimon S."/>
            <person name="Zhang W."/>
            <person name="Yang X."/>
            <person name="Jeffery I.B."/>
            <person name="Cooney J.C."/>
            <person name="Kagawa T.F."/>
            <person name="Liu W."/>
            <person name="Song Y."/>
            <person name="Salvetti E."/>
            <person name="Wrobel A."/>
            <person name="Rasinkangas P."/>
            <person name="Parkhill J."/>
            <person name="Rea M.C."/>
            <person name="O'Sullivan O."/>
            <person name="Ritari J."/>
            <person name="Douillard F.P."/>
            <person name="Paul Ross R."/>
            <person name="Yang R."/>
            <person name="Briner A.E."/>
            <person name="Felis G.E."/>
            <person name="de Vos W.M."/>
            <person name="Barrangou R."/>
            <person name="Klaenhammer T.R."/>
            <person name="Caufield P.W."/>
            <person name="Cui Y."/>
            <person name="Zhang H."/>
            <person name="O'Toole P.W."/>
        </authorList>
    </citation>
    <scope>NUCLEOTIDE SEQUENCE [LARGE SCALE GENOMIC DNA]</scope>
    <source>
        <strain evidence="1 2">DSM 20183</strain>
    </source>
</reference>
<name>A0A0R1J1H3_9LACO</name>
<dbReference type="Proteomes" id="UP000050929">
    <property type="component" value="Unassembled WGS sequence"/>
</dbReference>
<comment type="caution">
    <text evidence="1">The sequence shown here is derived from an EMBL/GenBank/DDBJ whole genome shotgun (WGS) entry which is preliminary data.</text>
</comment>